<dbReference type="GO" id="GO:0071897">
    <property type="term" value="P:DNA biosynthetic process"/>
    <property type="evidence" value="ECO:0007669"/>
    <property type="project" value="UniProtKB-ARBA"/>
</dbReference>
<accession>A0A817FA66</accession>
<dbReference type="SUPFAM" id="SSF56672">
    <property type="entry name" value="DNA/RNA polymerases"/>
    <property type="match status" value="1"/>
</dbReference>
<sequence>MNGDLVTLLIDLGTNVSILLTSRAPTSPSSKVTCHTTAYGGNKIYGRIAFPIVMNGSDQGPFEFLITDTQSEHLSTLCKVYESIRVAGARLNKNKCVFAGPELTYLEFKVMEQGCSLEPELVRPLIDLPTTNSAVEESFISIKKAVRSQGSYALRSVSVREISTRLTTSPENKSCVRRGNLTARLAHFAVKLSMFNFQIKQLKGSEISHTDVFSHGSFDEPPSIEDRVVMVMYNMLTASGSYELLFSYRSTPLNGGRTPAELLLTHPIRTRLDGFIASHAPPLLKPASSSPIVKDRGYSKGMNVWRKSYRKRDDKWGPGDPNEQDC</sequence>
<dbReference type="Gene3D" id="3.30.70.270">
    <property type="match status" value="1"/>
</dbReference>
<protein>
    <submittedName>
        <fullName evidence="1">(salmon louse) hypothetical protein</fullName>
    </submittedName>
</protein>
<evidence type="ECO:0000313" key="1">
    <source>
        <dbReference type="EMBL" id="CAF2740221.1"/>
    </source>
</evidence>
<evidence type="ECO:0000313" key="2">
    <source>
        <dbReference type="Proteomes" id="UP000675881"/>
    </source>
</evidence>
<dbReference type="Proteomes" id="UP000675881">
    <property type="component" value="Unassembled WGS sequence"/>
</dbReference>
<dbReference type="InterPro" id="IPR043502">
    <property type="entry name" value="DNA/RNA_pol_sf"/>
</dbReference>
<name>A0A817FA66_LEPSM</name>
<organism evidence="1 2">
    <name type="scientific">Lepeophtheirus salmonis</name>
    <name type="common">Salmon louse</name>
    <name type="synonym">Caligus salmonis</name>
    <dbReference type="NCBI Taxonomy" id="72036"/>
    <lineage>
        <taxon>Eukaryota</taxon>
        <taxon>Metazoa</taxon>
        <taxon>Ecdysozoa</taxon>
        <taxon>Arthropoda</taxon>
        <taxon>Crustacea</taxon>
        <taxon>Multicrustacea</taxon>
        <taxon>Hexanauplia</taxon>
        <taxon>Copepoda</taxon>
        <taxon>Siphonostomatoida</taxon>
        <taxon>Caligidae</taxon>
        <taxon>Lepeophtheirus</taxon>
    </lineage>
</organism>
<dbReference type="AlphaFoldDB" id="A0A817FA66"/>
<gene>
    <name evidence="1" type="ORF">LSAA_1</name>
</gene>
<dbReference type="InterPro" id="IPR043128">
    <property type="entry name" value="Rev_trsase/Diguanyl_cyclase"/>
</dbReference>
<reference evidence="1" key="1">
    <citation type="submission" date="2021-02" db="EMBL/GenBank/DDBJ databases">
        <authorList>
            <person name="Bekaert M."/>
        </authorList>
    </citation>
    <scope>NUCLEOTIDE SEQUENCE</scope>
    <source>
        <strain evidence="1">IoA-00</strain>
    </source>
</reference>
<comment type="caution">
    <text evidence="1">The sequence shown here is derived from an EMBL/GenBank/DDBJ whole genome shotgun (WGS) entry which is preliminary data.</text>
</comment>
<proteinExistence type="predicted"/>
<keyword evidence="2" id="KW-1185">Reference proteome</keyword>
<dbReference type="EMBL" id="CAJNVT010000001">
    <property type="protein sequence ID" value="CAF2740221.1"/>
    <property type="molecule type" value="Genomic_DNA"/>
</dbReference>